<protein>
    <recommendedName>
        <fullName evidence="4">Transposase</fullName>
    </recommendedName>
</protein>
<dbReference type="RefSeq" id="WP_012093982.1">
    <property type="nucleotide sequence ID" value="NZ_CP066179.1"/>
</dbReference>
<dbReference type="Proteomes" id="UP000242164">
    <property type="component" value="Unassembled WGS sequence"/>
</dbReference>
<evidence type="ECO:0000256" key="1">
    <source>
        <dbReference type="SAM" id="Phobius"/>
    </source>
</evidence>
<proteinExistence type="predicted"/>
<evidence type="ECO:0000313" key="2">
    <source>
        <dbReference type="EMBL" id="SCL90068.1"/>
    </source>
</evidence>
<keyword evidence="1" id="KW-1133">Transmembrane helix</keyword>
<comment type="caution">
    <text evidence="2">The sequence shown here is derived from an EMBL/GenBank/DDBJ whole genome shotgun (WGS) entry which is preliminary data.</text>
</comment>
<reference evidence="2 3" key="1">
    <citation type="submission" date="2016-08" db="EMBL/GenBank/DDBJ databases">
        <authorList>
            <person name="Loux V."/>
            <person name="Rue O."/>
        </authorList>
    </citation>
    <scope>NUCLEOTIDE SEQUENCE [LARGE SCALE GENOMIC DNA]</scope>
    <source>
        <strain evidence="2 3">AFSSA_08CEB44bac</strain>
    </source>
</reference>
<name>A0AAX2CFJ3_9BACI</name>
<evidence type="ECO:0008006" key="4">
    <source>
        <dbReference type="Google" id="ProtNLM"/>
    </source>
</evidence>
<dbReference type="AlphaFoldDB" id="A0AAX2CFJ3"/>
<feature type="transmembrane region" description="Helical" evidence="1">
    <location>
        <begin position="15"/>
        <end position="32"/>
    </location>
</feature>
<dbReference type="EMBL" id="FMIK01000022">
    <property type="protein sequence ID" value="SCL90068.1"/>
    <property type="molecule type" value="Genomic_DNA"/>
</dbReference>
<dbReference type="GeneID" id="33896828"/>
<accession>A0AAX2CFJ3</accession>
<keyword evidence="1" id="KW-0812">Transmembrane</keyword>
<gene>
    <name evidence="2" type="ORF">BCB44BAC_01657</name>
</gene>
<sequence>MAYVIDQHSKQHKEIYYACMCLLSVLTFRKILTIEQKKKNLKYAMTHDWNDINKDNIYKL</sequence>
<keyword evidence="1" id="KW-0472">Membrane</keyword>
<organism evidence="2 3">
    <name type="scientific">Bacillus cytotoxicus</name>
    <dbReference type="NCBI Taxonomy" id="580165"/>
    <lineage>
        <taxon>Bacteria</taxon>
        <taxon>Bacillati</taxon>
        <taxon>Bacillota</taxon>
        <taxon>Bacilli</taxon>
        <taxon>Bacillales</taxon>
        <taxon>Bacillaceae</taxon>
        <taxon>Bacillus</taxon>
        <taxon>Bacillus cereus group</taxon>
    </lineage>
</organism>
<evidence type="ECO:0000313" key="3">
    <source>
        <dbReference type="Proteomes" id="UP000242164"/>
    </source>
</evidence>